<dbReference type="STRING" id="36849.OXPF_05010"/>
<dbReference type="EMBL" id="LKET01000016">
    <property type="protein sequence ID" value="KPU46021.1"/>
    <property type="molecule type" value="Genomic_DNA"/>
</dbReference>
<protein>
    <submittedName>
        <fullName evidence="1">Uncharacterized protein</fullName>
    </submittedName>
</protein>
<sequence length="35" mass="4066">MKNKNEKSYQRSKVVYQDIDPLGGTTGIFYMARIL</sequence>
<dbReference type="Proteomes" id="UP000050326">
    <property type="component" value="Unassembled WGS sequence"/>
</dbReference>
<proteinExistence type="predicted"/>
<evidence type="ECO:0000313" key="2">
    <source>
        <dbReference type="Proteomes" id="UP000050326"/>
    </source>
</evidence>
<dbReference type="AlphaFoldDB" id="A0A0P9AL20"/>
<evidence type="ECO:0000313" key="1">
    <source>
        <dbReference type="EMBL" id="KPU46021.1"/>
    </source>
</evidence>
<keyword evidence="2" id="KW-1185">Reference proteome</keyword>
<accession>A0A0P9AL20</accession>
<comment type="caution">
    <text evidence="1">The sequence shown here is derived from an EMBL/GenBank/DDBJ whole genome shotgun (WGS) entry which is preliminary data.</text>
</comment>
<name>A0A0P9AL20_9CLOT</name>
<gene>
    <name evidence="1" type="ORF">OXPF_05010</name>
</gene>
<organism evidence="1 2">
    <name type="scientific">Oxobacter pfennigii</name>
    <dbReference type="NCBI Taxonomy" id="36849"/>
    <lineage>
        <taxon>Bacteria</taxon>
        <taxon>Bacillati</taxon>
        <taxon>Bacillota</taxon>
        <taxon>Clostridia</taxon>
        <taxon>Eubacteriales</taxon>
        <taxon>Clostridiaceae</taxon>
        <taxon>Oxobacter</taxon>
    </lineage>
</organism>
<reference evidence="1 2" key="1">
    <citation type="submission" date="2015-09" db="EMBL/GenBank/DDBJ databases">
        <title>Genome sequence of Oxobacter pfennigii DSM 3222.</title>
        <authorList>
            <person name="Poehlein A."/>
            <person name="Bengelsdorf F.R."/>
            <person name="Schiel-Bengelsdorf B."/>
            <person name="Duerre P."/>
            <person name="Daniel R."/>
        </authorList>
    </citation>
    <scope>NUCLEOTIDE SEQUENCE [LARGE SCALE GENOMIC DNA]</scope>
    <source>
        <strain evidence="1 2">DSM 3222</strain>
    </source>
</reference>